<evidence type="ECO:0000259" key="7">
    <source>
        <dbReference type="PROSITE" id="PS51059"/>
    </source>
</evidence>
<keyword evidence="5" id="KW-0520">NAD</keyword>
<dbReference type="SUPFAM" id="SSF56399">
    <property type="entry name" value="ADP-ribosylation"/>
    <property type="match status" value="2"/>
</dbReference>
<keyword evidence="2" id="KW-0217">Developmental protein</keyword>
<protein>
    <recommendedName>
        <fullName evidence="5">Poly [ADP-ribose] polymerase</fullName>
        <shortName evidence="5">PARP</shortName>
        <ecNumber evidence="5">2.4.2.-</ecNumber>
    </recommendedName>
</protein>
<dbReference type="Pfam" id="PF23467">
    <property type="entry name" value="WWE_5"/>
    <property type="match status" value="1"/>
</dbReference>
<feature type="domain" description="PARP catalytic" evidence="7">
    <location>
        <begin position="211"/>
        <end position="438"/>
    </location>
</feature>
<keyword evidence="5" id="KW-0808">Transferase</keyword>
<dbReference type="PANTHER" id="PTHR32263:SF17">
    <property type="entry name" value="OS04G0672200 PROTEIN"/>
    <property type="match status" value="1"/>
</dbReference>
<dbReference type="GO" id="GO:0005634">
    <property type="term" value="C:nucleus"/>
    <property type="evidence" value="ECO:0007669"/>
    <property type="project" value="UniProtKB-SubCell"/>
</dbReference>
<comment type="subcellular location">
    <subcellularLocation>
        <location evidence="1">Nucleus</location>
    </subcellularLocation>
</comment>
<dbReference type="EC" id="2.4.2.-" evidence="5"/>
<evidence type="ECO:0000313" key="8">
    <source>
        <dbReference type="EMBL" id="CAG1835251.1"/>
    </source>
</evidence>
<dbReference type="Gramene" id="Ma09_t15210.1">
    <property type="protein sequence ID" value="Ma09_p15210.1"/>
    <property type="gene ID" value="Ma09_g15210"/>
</dbReference>
<dbReference type="InParanoid" id="A0A804KJS5"/>
<evidence type="ECO:0000256" key="2">
    <source>
        <dbReference type="ARBA" id="ARBA00022473"/>
    </source>
</evidence>
<sequence length="559" mass="62492">MPSFVKPENVLCIYEYVPKDTNAQVQYQAFVSQLRSKREKRGDANFKYAWFGSTAQEILRILTCGFGSAVAPTAGAAFGSGNYLTPGSRPFSRNYLNSGLPRRILYYKRGEWTDFPESAREAIIDGFRHQMPCMVVFFGCELMLVDLLCMVMSNSRTKKHASVAWIDEADRCFFPCVSFDGGVDEPSEQVSGVVRPQAYSVPAPQMVTEVIAGDGNGPPAPEAKILNLQTDSGSFAFMEKLFLWGMPSFVKPENVLCIYEYVPKDTNAQVQYQAFESQLRSTREKRGNANAKYAWFGSTTQEILRILTSGFGSAVAPTVGAAFGSGIYLTPYHRSFSSVNLCSVDGNGVQCMLLCQVILGNLEQVRPGSLQNSPSSDDYDSGVDFRKDPRCFVVWATHANTRVHPRSVVIFKLPPNLQEYFFDLSDFRFDKNPIRNIPPFNRLSAPKHTFVSLPGHEINQQMPYTILYYKVQHHISPIEKELLFRHHVDFQTGALTSEKFLGKISVVLGDHLLVSTLKRSIDRGIFEAAPNADDMKDTATSRMKPNSIPSKKANDSRGR</sequence>
<accession>A0A804KJS5</accession>
<keyword evidence="10" id="KW-1185">Reference proteome</keyword>
<dbReference type="Pfam" id="PF00644">
    <property type="entry name" value="PARP"/>
    <property type="match status" value="1"/>
</dbReference>
<reference evidence="9" key="2">
    <citation type="submission" date="2021-05" db="UniProtKB">
        <authorList>
            <consortium name="EnsemblPlants"/>
        </authorList>
    </citation>
    <scope>IDENTIFICATION</scope>
    <source>
        <strain evidence="9">subsp. malaccensis</strain>
    </source>
</reference>
<evidence type="ECO:0000256" key="5">
    <source>
        <dbReference type="RuleBase" id="RU362114"/>
    </source>
</evidence>
<dbReference type="InterPro" id="IPR012317">
    <property type="entry name" value="Poly(ADP-ribose)pol_cat_dom"/>
</dbReference>
<evidence type="ECO:0000313" key="9">
    <source>
        <dbReference type="EnsemblPlants" id="Ma09_p15210.1"/>
    </source>
</evidence>
<dbReference type="AlphaFoldDB" id="A0A804KJS5"/>
<dbReference type="Gene3D" id="3.90.228.10">
    <property type="match status" value="2"/>
</dbReference>
<dbReference type="EnsemblPlants" id="Ma09_t15210.1">
    <property type="protein sequence ID" value="Ma09_p15210.1"/>
    <property type="gene ID" value="Ma09_g15210"/>
</dbReference>
<evidence type="ECO:0000256" key="1">
    <source>
        <dbReference type="ARBA" id="ARBA00004123"/>
    </source>
</evidence>
<evidence type="ECO:0000256" key="4">
    <source>
        <dbReference type="ARBA" id="ARBA00023242"/>
    </source>
</evidence>
<evidence type="ECO:0000313" key="10">
    <source>
        <dbReference type="Proteomes" id="UP000012960"/>
    </source>
</evidence>
<dbReference type="GO" id="GO:0003950">
    <property type="term" value="F:NAD+ poly-ADP-ribosyltransferase activity"/>
    <property type="evidence" value="ECO:0007669"/>
    <property type="project" value="UniProtKB-UniRule"/>
</dbReference>
<keyword evidence="5" id="KW-0328">Glycosyltransferase</keyword>
<keyword evidence="4" id="KW-0539">Nucleus</keyword>
<dbReference type="PROSITE" id="PS51059">
    <property type="entry name" value="PARP_CATALYTIC"/>
    <property type="match status" value="1"/>
</dbReference>
<name>A0A804KJS5_MUSAM</name>
<dbReference type="Proteomes" id="UP000012960">
    <property type="component" value="Unplaced"/>
</dbReference>
<gene>
    <name evidence="8" type="ORF">GSMUA_233560.1</name>
</gene>
<keyword evidence="3" id="KW-0346">Stress response</keyword>
<dbReference type="InterPro" id="IPR057823">
    <property type="entry name" value="WWE_RCD1"/>
</dbReference>
<dbReference type="PANTHER" id="PTHR32263">
    <property type="entry name" value="INACTIVE POLY [ADP-RIBOSE] POLYMERASE SRO4-RELATED"/>
    <property type="match status" value="1"/>
</dbReference>
<evidence type="ECO:0000256" key="6">
    <source>
        <dbReference type="SAM" id="MobiDB-lite"/>
    </source>
</evidence>
<reference evidence="8" key="1">
    <citation type="submission" date="2021-03" db="EMBL/GenBank/DDBJ databases">
        <authorList>
            <consortium name="Genoscope - CEA"/>
            <person name="William W."/>
        </authorList>
    </citation>
    <scope>NUCLEOTIDE SEQUENCE</scope>
    <source>
        <strain evidence="8">Doubled-haploid Pahang</strain>
    </source>
</reference>
<dbReference type="InterPro" id="IPR022003">
    <property type="entry name" value="RST"/>
</dbReference>
<proteinExistence type="predicted"/>
<dbReference type="Pfam" id="PF12174">
    <property type="entry name" value="RST"/>
    <property type="match status" value="1"/>
</dbReference>
<feature type="compositionally biased region" description="Polar residues" evidence="6">
    <location>
        <begin position="540"/>
        <end position="549"/>
    </location>
</feature>
<feature type="region of interest" description="Disordered" evidence="6">
    <location>
        <begin position="533"/>
        <end position="559"/>
    </location>
</feature>
<evidence type="ECO:0000256" key="3">
    <source>
        <dbReference type="ARBA" id="ARBA00023016"/>
    </source>
</evidence>
<dbReference type="InterPro" id="IPR044964">
    <property type="entry name" value="RCD1/SRO1-5"/>
</dbReference>
<organism evidence="9 10">
    <name type="scientific">Musa acuminata subsp. malaccensis</name>
    <name type="common">Wild banana</name>
    <name type="synonym">Musa malaccensis</name>
    <dbReference type="NCBI Taxonomy" id="214687"/>
    <lineage>
        <taxon>Eukaryota</taxon>
        <taxon>Viridiplantae</taxon>
        <taxon>Streptophyta</taxon>
        <taxon>Embryophyta</taxon>
        <taxon>Tracheophyta</taxon>
        <taxon>Spermatophyta</taxon>
        <taxon>Magnoliopsida</taxon>
        <taxon>Liliopsida</taxon>
        <taxon>Zingiberales</taxon>
        <taxon>Musaceae</taxon>
        <taxon>Musa</taxon>
    </lineage>
</organism>
<dbReference type="EMBL" id="HG996474">
    <property type="protein sequence ID" value="CAG1835251.1"/>
    <property type="molecule type" value="Genomic_DNA"/>
</dbReference>